<dbReference type="RefSeq" id="WP_007017992.1">
    <property type="nucleotide sequence ID" value="NZ_CH724115.1"/>
</dbReference>
<keyword evidence="10" id="KW-1185">Reference proteome</keyword>
<dbReference type="Gene3D" id="3.30.750.44">
    <property type="match status" value="1"/>
</dbReference>
<evidence type="ECO:0000259" key="8">
    <source>
        <dbReference type="PROSITE" id="PS50106"/>
    </source>
</evidence>
<keyword evidence="3 5" id="KW-0378">Hydrolase</keyword>
<feature type="domain" description="PDZ" evidence="8">
    <location>
        <begin position="95"/>
        <end position="177"/>
    </location>
</feature>
<keyword evidence="2 5" id="KW-0645">Protease</keyword>
<dbReference type="CDD" id="cd07560">
    <property type="entry name" value="Peptidase_S41_CPP"/>
    <property type="match status" value="1"/>
</dbReference>
<sequence>MSFIRYAIAFVALCFVLPASADKEANKDSQAVEGTATVSPSRLPLQELRAFAEIFERIRASYVEEVDDKTLLENAIHGMLNGLDPHSSYLNANDFEDLRTNTSGKFGGLGIEVGVQDGLIKVVSPIDDTPAQKAGVQAGDLIIKLDDVPVKGLGLNQAIERMRGEPGTDIILTILREGENQPLEITLTRAEIKITSIKHKRIEDDYGYIRITQFQENTGADLIDAINKLGLESDTPLKGYILDLRNNPGGVLDAAVAVSDVFLEQGTIVYTQGRVENADITYDATVDTQVPVAPVVVLINGGSASASEIVAGALQDHKRALVIGTTSFGKGSVQTVLPLDSEHALKLTTARYYTPKGRSIQAQGIEPDIIVQQGEFTAQKENRFYKEVDLQGHLENDKEDEQQKVQAKKDDSLQRDYQLSQALTILKGLSFAQSQSKDSESDTRDPS</sequence>
<gene>
    <name evidence="9" type="ORF">RED65_14532</name>
</gene>
<dbReference type="NCBIfam" id="TIGR00225">
    <property type="entry name" value="prc"/>
    <property type="match status" value="1"/>
</dbReference>
<keyword evidence="7" id="KW-0732">Signal</keyword>
<reference evidence="9 10" key="1">
    <citation type="submission" date="2006-03" db="EMBL/GenBank/DDBJ databases">
        <authorList>
            <person name="Pinhassi J."/>
            <person name="Pedros-Alio C."/>
            <person name="Ferriera S."/>
            <person name="Johnson J."/>
            <person name="Kravitz S."/>
            <person name="Halpern A."/>
            <person name="Remington K."/>
            <person name="Beeson K."/>
            <person name="Tran B."/>
            <person name="Rogers Y.-H."/>
            <person name="Friedman R."/>
            <person name="Venter J.C."/>
        </authorList>
    </citation>
    <scope>NUCLEOTIDE SEQUENCE [LARGE SCALE GENOMIC DNA]</scope>
    <source>
        <strain evidence="9 10">RED65</strain>
    </source>
</reference>
<dbReference type="GO" id="GO:0007165">
    <property type="term" value="P:signal transduction"/>
    <property type="evidence" value="ECO:0007669"/>
    <property type="project" value="TreeGrafter"/>
</dbReference>
<dbReference type="GO" id="GO:0030288">
    <property type="term" value="C:outer membrane-bounded periplasmic space"/>
    <property type="evidence" value="ECO:0007669"/>
    <property type="project" value="TreeGrafter"/>
</dbReference>
<evidence type="ECO:0000313" key="9">
    <source>
        <dbReference type="EMBL" id="EAT12921.1"/>
    </source>
</evidence>
<dbReference type="SUPFAM" id="SSF50156">
    <property type="entry name" value="PDZ domain-like"/>
    <property type="match status" value="1"/>
</dbReference>
<dbReference type="EMBL" id="AAQH01000003">
    <property type="protein sequence ID" value="EAT12921.1"/>
    <property type="molecule type" value="Genomic_DNA"/>
</dbReference>
<comment type="caution">
    <text evidence="9">The sequence shown here is derived from an EMBL/GenBank/DDBJ whole genome shotgun (WGS) entry which is preliminary data.</text>
</comment>
<organism evidence="9 10">
    <name type="scientific">Bermanella marisrubri</name>
    <dbReference type="NCBI Taxonomy" id="207949"/>
    <lineage>
        <taxon>Bacteria</taxon>
        <taxon>Pseudomonadati</taxon>
        <taxon>Pseudomonadota</taxon>
        <taxon>Gammaproteobacteria</taxon>
        <taxon>Oceanospirillales</taxon>
        <taxon>Oceanospirillaceae</taxon>
        <taxon>Bermanella</taxon>
    </lineage>
</organism>
<evidence type="ECO:0000256" key="1">
    <source>
        <dbReference type="ARBA" id="ARBA00009179"/>
    </source>
</evidence>
<dbReference type="InterPro" id="IPR029045">
    <property type="entry name" value="ClpP/crotonase-like_dom_sf"/>
</dbReference>
<comment type="similarity">
    <text evidence="1 5">Belongs to the peptidase S41A family.</text>
</comment>
<evidence type="ECO:0000313" key="10">
    <source>
        <dbReference type="Proteomes" id="UP000004263"/>
    </source>
</evidence>
<accession>Q1N4E4</accession>
<dbReference type="InterPro" id="IPR055210">
    <property type="entry name" value="CtpA/B_N"/>
</dbReference>
<dbReference type="Gene3D" id="3.90.226.10">
    <property type="entry name" value="2-enoyl-CoA Hydratase, Chain A, domain 1"/>
    <property type="match status" value="1"/>
</dbReference>
<feature type="chain" id="PRO_5004194552" evidence="7">
    <location>
        <begin position="22"/>
        <end position="447"/>
    </location>
</feature>
<dbReference type="GO" id="GO:0008236">
    <property type="term" value="F:serine-type peptidase activity"/>
    <property type="evidence" value="ECO:0007669"/>
    <property type="project" value="UniProtKB-KW"/>
</dbReference>
<dbReference type="OrthoDB" id="9812068at2"/>
<proteinExistence type="inferred from homology"/>
<dbReference type="InterPro" id="IPR005151">
    <property type="entry name" value="Tail-specific_protease"/>
</dbReference>
<evidence type="ECO:0000256" key="4">
    <source>
        <dbReference type="ARBA" id="ARBA00022825"/>
    </source>
</evidence>
<dbReference type="GO" id="GO:0006508">
    <property type="term" value="P:proteolysis"/>
    <property type="evidence" value="ECO:0007669"/>
    <property type="project" value="UniProtKB-KW"/>
</dbReference>
<dbReference type="InterPro" id="IPR036034">
    <property type="entry name" value="PDZ_sf"/>
</dbReference>
<dbReference type="Pfam" id="PF03572">
    <property type="entry name" value="Peptidase_S41"/>
    <property type="match status" value="1"/>
</dbReference>
<dbReference type="MEROPS" id="S41.004"/>
<dbReference type="SMART" id="SM00228">
    <property type="entry name" value="PDZ"/>
    <property type="match status" value="1"/>
</dbReference>
<dbReference type="PANTHER" id="PTHR32060:SF30">
    <property type="entry name" value="CARBOXY-TERMINAL PROCESSING PROTEASE CTPA"/>
    <property type="match status" value="1"/>
</dbReference>
<protein>
    <submittedName>
        <fullName evidence="9">Periplasmic protease</fullName>
    </submittedName>
</protein>
<dbReference type="PROSITE" id="PS50106">
    <property type="entry name" value="PDZ"/>
    <property type="match status" value="1"/>
</dbReference>
<dbReference type="FunFam" id="3.90.226.10:FF:000029">
    <property type="entry name" value="Peptidase, S41 family"/>
    <property type="match status" value="1"/>
</dbReference>
<dbReference type="SMART" id="SM00245">
    <property type="entry name" value="TSPc"/>
    <property type="match status" value="1"/>
</dbReference>
<evidence type="ECO:0000256" key="2">
    <source>
        <dbReference type="ARBA" id="ARBA00022670"/>
    </source>
</evidence>
<dbReference type="InterPro" id="IPR001478">
    <property type="entry name" value="PDZ"/>
</dbReference>
<evidence type="ECO:0000256" key="7">
    <source>
        <dbReference type="SAM" id="SignalP"/>
    </source>
</evidence>
<dbReference type="FunFam" id="2.30.42.10:FF:000063">
    <property type="entry name" value="Peptidase, S41 family"/>
    <property type="match status" value="1"/>
</dbReference>
<feature type="region of interest" description="Disordered" evidence="6">
    <location>
        <begin position="394"/>
        <end position="413"/>
    </location>
</feature>
<dbReference type="CDD" id="cd06782">
    <property type="entry name" value="cpPDZ_CPP-like"/>
    <property type="match status" value="1"/>
</dbReference>
<dbReference type="InterPro" id="IPR004447">
    <property type="entry name" value="Peptidase_S41A"/>
</dbReference>
<dbReference type="STRING" id="207949.RED65_14532"/>
<name>Q1N4E4_9GAMM</name>
<evidence type="ECO:0000256" key="5">
    <source>
        <dbReference type="RuleBase" id="RU004404"/>
    </source>
</evidence>
<evidence type="ECO:0000256" key="6">
    <source>
        <dbReference type="SAM" id="MobiDB-lite"/>
    </source>
</evidence>
<dbReference type="AlphaFoldDB" id="Q1N4E4"/>
<dbReference type="SUPFAM" id="SSF52096">
    <property type="entry name" value="ClpP/crotonase"/>
    <property type="match status" value="1"/>
</dbReference>
<dbReference type="Pfam" id="PF13180">
    <property type="entry name" value="PDZ_2"/>
    <property type="match status" value="1"/>
</dbReference>
<keyword evidence="4 5" id="KW-0720">Serine protease</keyword>
<evidence type="ECO:0000256" key="3">
    <source>
        <dbReference type="ARBA" id="ARBA00022801"/>
    </source>
</evidence>
<dbReference type="Proteomes" id="UP000004263">
    <property type="component" value="Unassembled WGS sequence"/>
</dbReference>
<dbReference type="Pfam" id="PF22694">
    <property type="entry name" value="CtpB_N-like"/>
    <property type="match status" value="1"/>
</dbReference>
<dbReference type="PANTHER" id="PTHR32060">
    <property type="entry name" value="TAIL-SPECIFIC PROTEASE"/>
    <property type="match status" value="1"/>
</dbReference>
<feature type="signal peptide" evidence="7">
    <location>
        <begin position="1"/>
        <end position="21"/>
    </location>
</feature>
<dbReference type="HOGENOM" id="CLU_017295_1_1_6"/>
<dbReference type="Gene3D" id="2.30.42.10">
    <property type="match status" value="1"/>
</dbReference>
<dbReference type="GO" id="GO:0004175">
    <property type="term" value="F:endopeptidase activity"/>
    <property type="evidence" value="ECO:0007669"/>
    <property type="project" value="TreeGrafter"/>
</dbReference>